<gene>
    <name evidence="2" type="ORF">KCG49_16105</name>
</gene>
<evidence type="ECO:0000313" key="3">
    <source>
        <dbReference type="Proteomes" id="UP001138894"/>
    </source>
</evidence>
<organism evidence="2 3">
    <name type="scientific">Winogradskyella luteola</name>
    <dbReference type="NCBI Taxonomy" id="2828330"/>
    <lineage>
        <taxon>Bacteria</taxon>
        <taxon>Pseudomonadati</taxon>
        <taxon>Bacteroidota</taxon>
        <taxon>Flavobacteriia</taxon>
        <taxon>Flavobacteriales</taxon>
        <taxon>Flavobacteriaceae</taxon>
        <taxon>Winogradskyella</taxon>
    </lineage>
</organism>
<name>A0A9X1JTK3_9FLAO</name>
<reference evidence="2" key="1">
    <citation type="submission" date="2021-04" db="EMBL/GenBank/DDBJ databases">
        <authorList>
            <person name="Pira H."/>
            <person name="Risdian C."/>
            <person name="Wink J."/>
        </authorList>
    </citation>
    <scope>NUCLEOTIDE SEQUENCE</scope>
    <source>
        <strain evidence="2">WHY3</strain>
    </source>
</reference>
<accession>A0A9X1JTK3</accession>
<dbReference type="EMBL" id="JAGSPD010000024">
    <property type="protein sequence ID" value="MBV7270712.1"/>
    <property type="molecule type" value="Genomic_DNA"/>
</dbReference>
<proteinExistence type="predicted"/>
<dbReference type="AlphaFoldDB" id="A0A9X1JTK3"/>
<dbReference type="Pfam" id="PF01381">
    <property type="entry name" value="HTH_3"/>
    <property type="match status" value="1"/>
</dbReference>
<keyword evidence="3" id="KW-1185">Reference proteome</keyword>
<feature type="domain" description="HTH cro/C1-type" evidence="1">
    <location>
        <begin position="7"/>
        <end position="61"/>
    </location>
</feature>
<dbReference type="RefSeq" id="WP_218547979.1">
    <property type="nucleotide sequence ID" value="NZ_JAGSPD010000024.1"/>
</dbReference>
<evidence type="ECO:0000313" key="2">
    <source>
        <dbReference type="EMBL" id="MBV7270712.1"/>
    </source>
</evidence>
<evidence type="ECO:0000259" key="1">
    <source>
        <dbReference type="PROSITE" id="PS50943"/>
    </source>
</evidence>
<dbReference type="CDD" id="cd00093">
    <property type="entry name" value="HTH_XRE"/>
    <property type="match status" value="1"/>
</dbReference>
<dbReference type="PROSITE" id="PS50943">
    <property type="entry name" value="HTH_CROC1"/>
    <property type="match status" value="1"/>
</dbReference>
<dbReference type="SMART" id="SM00530">
    <property type="entry name" value="HTH_XRE"/>
    <property type="match status" value="1"/>
</dbReference>
<sequence length="114" mass="12986">MTTTHTLRQVRTDAEVTQRDVAFLLNMDTGNLARYERGKRMPTPQILLMYHILFGVPISELLAPLLKEVKQSLIERSSLLLAERDVQLTPKSVQSTAYINAIVNDLKNTKTYDI</sequence>
<dbReference type="InterPro" id="IPR001387">
    <property type="entry name" value="Cro/C1-type_HTH"/>
</dbReference>
<dbReference type="Proteomes" id="UP001138894">
    <property type="component" value="Unassembled WGS sequence"/>
</dbReference>
<comment type="caution">
    <text evidence="2">The sequence shown here is derived from an EMBL/GenBank/DDBJ whole genome shotgun (WGS) entry which is preliminary data.</text>
</comment>
<protein>
    <submittedName>
        <fullName evidence="2">Helix-turn-helix transcriptional regulator</fullName>
    </submittedName>
</protein>